<proteinExistence type="predicted"/>
<name>A0A0A1VWR3_MICAE</name>
<reference evidence="4" key="1">
    <citation type="journal article" date="2015" name="Genome">
        <title>Whole Genome Sequence of the Non-Microcystin-Producing Microcystis aeruginosa Strain NIES-44.</title>
        <authorList>
            <person name="Okano K."/>
            <person name="Miyata N."/>
            <person name="Ozaki Y."/>
        </authorList>
    </citation>
    <scope>NUCLEOTIDE SEQUENCE [LARGE SCALE GENOMIC DNA]</scope>
    <source>
        <strain evidence="4">NIES-44</strain>
    </source>
</reference>
<evidence type="ECO:0000313" key="3">
    <source>
        <dbReference type="EMBL" id="GAL94262.1"/>
    </source>
</evidence>
<keyword evidence="2" id="KW-0732">Signal</keyword>
<gene>
    <name evidence="3" type="ORF">N44_02842</name>
</gene>
<evidence type="ECO:0000256" key="1">
    <source>
        <dbReference type="SAM" id="MobiDB-lite"/>
    </source>
</evidence>
<feature type="compositionally biased region" description="Basic and acidic residues" evidence="1">
    <location>
        <begin position="391"/>
        <end position="406"/>
    </location>
</feature>
<organism evidence="3 4">
    <name type="scientific">Microcystis aeruginosa NIES-44</name>
    <dbReference type="NCBI Taxonomy" id="449439"/>
    <lineage>
        <taxon>Bacteria</taxon>
        <taxon>Bacillati</taxon>
        <taxon>Cyanobacteriota</taxon>
        <taxon>Cyanophyceae</taxon>
        <taxon>Oscillatoriophycideae</taxon>
        <taxon>Chroococcales</taxon>
        <taxon>Microcystaceae</taxon>
        <taxon>Microcystis</taxon>
    </lineage>
</organism>
<feature type="chain" id="PRO_5001993244" evidence="2">
    <location>
        <begin position="20"/>
        <end position="406"/>
    </location>
</feature>
<feature type="region of interest" description="Disordered" evidence="1">
    <location>
        <begin position="325"/>
        <end position="406"/>
    </location>
</feature>
<evidence type="ECO:0000256" key="2">
    <source>
        <dbReference type="SAM" id="SignalP"/>
    </source>
</evidence>
<sequence>MKKLILLATLAMISTPVIAQHLHPQSPQTQTLQAIPDNIPAWMYNKQRNHIYPQRGVYNNAIYNVRDLALDLNAIAVGHAFAYEDIVTGKAKDLETKTYQKINWVLKNPPKFMPDEGNISPTFGRKYGVLEQVFEWAHIFHAQTVDVLASSKLTNEEKEAEIEKLYQFYLTKVPYAITGLPMNMGYLDSQPYSKAFRQKYPKVNGLFWGYHWLQGTMYDLLYEKTLEEQKQAYKQVGKQYHTKELYRTDRAFMPMFAGLSPKFARRFPEISNTFDNLHMLHDMVNDILASDWLTPQQKDEQITRAIWLVMAANHREMEAGKNYGGQGLHDHRFQSGIPGMGLMPADISHEGHNHENPDNSEKKPDNSQGHEEEDHQHHNHENHSPETPANTEKKPDHSNDQEELKK</sequence>
<comment type="caution">
    <text evidence="3">The sequence shown here is derived from an EMBL/GenBank/DDBJ whole genome shotgun (WGS) entry which is preliminary data.</text>
</comment>
<dbReference type="Proteomes" id="UP000030321">
    <property type="component" value="Unassembled WGS sequence"/>
</dbReference>
<evidence type="ECO:0000313" key="4">
    <source>
        <dbReference type="Proteomes" id="UP000030321"/>
    </source>
</evidence>
<feature type="signal peptide" evidence="2">
    <location>
        <begin position="1"/>
        <end position="19"/>
    </location>
</feature>
<dbReference type="RefSeq" id="WP_045360251.1">
    <property type="nucleotide sequence ID" value="NZ_BBPA01000053.1"/>
</dbReference>
<dbReference type="EMBL" id="BBPA01000053">
    <property type="protein sequence ID" value="GAL94262.1"/>
    <property type="molecule type" value="Genomic_DNA"/>
</dbReference>
<accession>A0A0A1VWR3</accession>
<feature type="compositionally biased region" description="Basic and acidic residues" evidence="1">
    <location>
        <begin position="347"/>
        <end position="384"/>
    </location>
</feature>
<dbReference type="AlphaFoldDB" id="A0A0A1VWR3"/>
<protein>
    <submittedName>
        <fullName evidence="3">Uncharacterized protein</fullName>
    </submittedName>
</protein>